<evidence type="ECO:0000256" key="2">
    <source>
        <dbReference type="ARBA" id="ARBA00023125"/>
    </source>
</evidence>
<evidence type="ECO:0000256" key="1">
    <source>
        <dbReference type="ARBA" id="ARBA00023015"/>
    </source>
</evidence>
<name>A0A7W7YMJ7_9BACT</name>
<evidence type="ECO:0000313" key="5">
    <source>
        <dbReference type="EMBL" id="MBB5038938.1"/>
    </source>
</evidence>
<dbReference type="SUPFAM" id="SSF48008">
    <property type="entry name" value="GntR ligand-binding domain-like"/>
    <property type="match status" value="1"/>
</dbReference>
<dbReference type="InterPro" id="IPR011711">
    <property type="entry name" value="GntR_C"/>
</dbReference>
<keyword evidence="2 5" id="KW-0238">DNA-binding</keyword>
<protein>
    <submittedName>
        <fullName evidence="5">DNA-binding GntR family transcriptional regulator</fullName>
    </submittedName>
</protein>
<keyword evidence="1" id="KW-0805">Transcription regulation</keyword>
<dbReference type="PROSITE" id="PS50949">
    <property type="entry name" value="HTH_GNTR"/>
    <property type="match status" value="1"/>
</dbReference>
<dbReference type="PANTHER" id="PTHR43537:SF49">
    <property type="entry name" value="TRANSCRIPTIONAL REGULATORY PROTEIN"/>
    <property type="match status" value="1"/>
</dbReference>
<dbReference type="InterPro" id="IPR000524">
    <property type="entry name" value="Tscrpt_reg_HTH_GntR"/>
</dbReference>
<dbReference type="EMBL" id="JACHIF010000006">
    <property type="protein sequence ID" value="MBB5038938.1"/>
    <property type="molecule type" value="Genomic_DNA"/>
</dbReference>
<dbReference type="RefSeq" id="WP_184210193.1">
    <property type="nucleotide sequence ID" value="NZ_JACHIF010000006.1"/>
</dbReference>
<gene>
    <name evidence="5" type="ORF">HNQ64_003203</name>
</gene>
<dbReference type="CDD" id="cd07377">
    <property type="entry name" value="WHTH_GntR"/>
    <property type="match status" value="1"/>
</dbReference>
<dbReference type="GO" id="GO:0003700">
    <property type="term" value="F:DNA-binding transcription factor activity"/>
    <property type="evidence" value="ECO:0007669"/>
    <property type="project" value="InterPro"/>
</dbReference>
<keyword evidence="3" id="KW-0804">Transcription</keyword>
<dbReference type="InterPro" id="IPR008920">
    <property type="entry name" value="TF_FadR/GntR_C"/>
</dbReference>
<evidence type="ECO:0000313" key="6">
    <source>
        <dbReference type="Proteomes" id="UP000534294"/>
    </source>
</evidence>
<proteinExistence type="predicted"/>
<dbReference type="GO" id="GO:0003677">
    <property type="term" value="F:DNA binding"/>
    <property type="evidence" value="ECO:0007669"/>
    <property type="project" value="UniProtKB-KW"/>
</dbReference>
<dbReference type="SUPFAM" id="SSF46785">
    <property type="entry name" value="Winged helix' DNA-binding domain"/>
    <property type="match status" value="1"/>
</dbReference>
<dbReference type="PANTHER" id="PTHR43537">
    <property type="entry name" value="TRANSCRIPTIONAL REGULATOR, GNTR FAMILY"/>
    <property type="match status" value="1"/>
</dbReference>
<sequence>MPKAFSKPASSAPLEIPAAVITTKQRAVYEALRGEIMGGVLQPGEVLVIDALAKRFQVSIIPVREALRQLQSERLVEIRAHTGVRVTPVDVSALVEIFALLGALETASAIHALPLMTSADLAELEAILQVLESTAASGDTAGFEQANRRFHLLPCRIAGFTRAEQGLQSILAEWERLHRLAFKGTQPPSPEQANKEHRAIVRAFRQGDAEKLTQVIQRHNATALSHYQKLMK</sequence>
<dbReference type="Gene3D" id="1.10.10.10">
    <property type="entry name" value="Winged helix-like DNA-binding domain superfamily/Winged helix DNA-binding domain"/>
    <property type="match status" value="1"/>
</dbReference>
<evidence type="ECO:0000256" key="3">
    <source>
        <dbReference type="ARBA" id="ARBA00023163"/>
    </source>
</evidence>
<evidence type="ECO:0000259" key="4">
    <source>
        <dbReference type="PROSITE" id="PS50949"/>
    </source>
</evidence>
<dbReference type="Gene3D" id="1.20.120.530">
    <property type="entry name" value="GntR ligand-binding domain-like"/>
    <property type="match status" value="1"/>
</dbReference>
<organism evidence="5 6">
    <name type="scientific">Prosthecobacter dejongeii</name>
    <dbReference type="NCBI Taxonomy" id="48465"/>
    <lineage>
        <taxon>Bacteria</taxon>
        <taxon>Pseudomonadati</taxon>
        <taxon>Verrucomicrobiota</taxon>
        <taxon>Verrucomicrobiia</taxon>
        <taxon>Verrucomicrobiales</taxon>
        <taxon>Verrucomicrobiaceae</taxon>
        <taxon>Prosthecobacter</taxon>
    </lineage>
</organism>
<dbReference type="SMART" id="SM00895">
    <property type="entry name" value="FCD"/>
    <property type="match status" value="1"/>
</dbReference>
<reference evidence="5 6" key="1">
    <citation type="submission" date="2020-08" db="EMBL/GenBank/DDBJ databases">
        <title>Genomic Encyclopedia of Type Strains, Phase IV (KMG-IV): sequencing the most valuable type-strain genomes for metagenomic binning, comparative biology and taxonomic classification.</title>
        <authorList>
            <person name="Goeker M."/>
        </authorList>
    </citation>
    <scope>NUCLEOTIDE SEQUENCE [LARGE SCALE GENOMIC DNA]</scope>
    <source>
        <strain evidence="5 6">DSM 12251</strain>
    </source>
</reference>
<dbReference type="Proteomes" id="UP000534294">
    <property type="component" value="Unassembled WGS sequence"/>
</dbReference>
<feature type="domain" description="HTH gntR-type" evidence="4">
    <location>
        <begin position="22"/>
        <end position="89"/>
    </location>
</feature>
<dbReference type="AlphaFoldDB" id="A0A7W7YMJ7"/>
<comment type="caution">
    <text evidence="5">The sequence shown here is derived from an EMBL/GenBank/DDBJ whole genome shotgun (WGS) entry which is preliminary data.</text>
</comment>
<accession>A0A7W7YMJ7</accession>
<dbReference type="Pfam" id="PF00392">
    <property type="entry name" value="GntR"/>
    <property type="match status" value="1"/>
</dbReference>
<dbReference type="SMART" id="SM00345">
    <property type="entry name" value="HTH_GNTR"/>
    <property type="match status" value="1"/>
</dbReference>
<keyword evidence="6" id="KW-1185">Reference proteome</keyword>
<dbReference type="InterPro" id="IPR036388">
    <property type="entry name" value="WH-like_DNA-bd_sf"/>
</dbReference>
<dbReference type="InterPro" id="IPR036390">
    <property type="entry name" value="WH_DNA-bd_sf"/>
</dbReference>
<dbReference type="Pfam" id="PF07729">
    <property type="entry name" value="FCD"/>
    <property type="match status" value="1"/>
</dbReference>